<dbReference type="GO" id="GO:0048046">
    <property type="term" value="C:apoplast"/>
    <property type="evidence" value="ECO:0007669"/>
    <property type="project" value="UniProtKB-SubCell"/>
</dbReference>
<sequence>MAKTSARATWLTMLIVAICAAASLSAVHAADPDPLQDFCVADLSANAPIVSGFPCKPRSTATAEDFVFRGLRNAPATAAEIAATHPGSAAIVVTPQTWPGINTQGITHARLDFAIGGVFPLHTHPRAAETLFVLKGSVYTGFISDDNILFASTLKQGDVILFPRGMQHFQLNVGNETAITFNTLTSQSPGFLLTANQIFEPNITSAVIEKSFGVDAATVKKLRAGLPYMFGES</sequence>
<evidence type="ECO:0000256" key="2">
    <source>
        <dbReference type="ARBA" id="ARBA00007456"/>
    </source>
</evidence>
<evidence type="ECO:0000313" key="12">
    <source>
        <dbReference type="EMBL" id="KAG0553871.1"/>
    </source>
</evidence>
<evidence type="ECO:0000313" key="13">
    <source>
        <dbReference type="EMBL" id="KAG0553872.1"/>
    </source>
</evidence>
<comment type="subcellular location">
    <subcellularLocation>
        <location evidence="1 10">Secreted</location>
        <location evidence="1 10">Extracellular space</location>
        <location evidence="1 10">Apoplast</location>
    </subcellularLocation>
</comment>
<gene>
    <name evidence="12" type="ORF">KC19_12G045300</name>
    <name evidence="13" type="ORF">KC19_12G045500</name>
</gene>
<comment type="caution">
    <text evidence="13">The sequence shown here is derived from an EMBL/GenBank/DDBJ whole genome shotgun (WGS) entry which is preliminary data.</text>
</comment>
<dbReference type="AlphaFoldDB" id="A0A8T0G9C6"/>
<dbReference type="InterPro" id="IPR001929">
    <property type="entry name" value="Germin"/>
</dbReference>
<keyword evidence="9" id="KW-1015">Disulfide bond</keyword>
<feature type="signal peptide" evidence="10">
    <location>
        <begin position="1"/>
        <end position="29"/>
    </location>
</feature>
<evidence type="ECO:0000256" key="8">
    <source>
        <dbReference type="PIRSR" id="PIRSR601929-2"/>
    </source>
</evidence>
<dbReference type="PRINTS" id="PR00325">
    <property type="entry name" value="GERMIN"/>
</dbReference>
<keyword evidence="6 7" id="KW-0464">Manganese</keyword>
<evidence type="ECO:0000313" key="14">
    <source>
        <dbReference type="Proteomes" id="UP000822688"/>
    </source>
</evidence>
<evidence type="ECO:0000256" key="1">
    <source>
        <dbReference type="ARBA" id="ARBA00004271"/>
    </source>
</evidence>
<dbReference type="SMART" id="SM00835">
    <property type="entry name" value="Cupin_1"/>
    <property type="match status" value="1"/>
</dbReference>
<accession>A0A8T0G9C6</accession>
<organism evidence="13 14">
    <name type="scientific">Ceratodon purpureus</name>
    <name type="common">Fire moss</name>
    <name type="synonym">Dicranum purpureum</name>
    <dbReference type="NCBI Taxonomy" id="3225"/>
    <lineage>
        <taxon>Eukaryota</taxon>
        <taxon>Viridiplantae</taxon>
        <taxon>Streptophyta</taxon>
        <taxon>Embryophyta</taxon>
        <taxon>Bryophyta</taxon>
        <taxon>Bryophytina</taxon>
        <taxon>Bryopsida</taxon>
        <taxon>Dicranidae</taxon>
        <taxon>Pseudoditrichales</taxon>
        <taxon>Ditrichaceae</taxon>
        <taxon>Ceratodon</taxon>
    </lineage>
</organism>
<evidence type="ECO:0000256" key="5">
    <source>
        <dbReference type="ARBA" id="ARBA00022723"/>
    </source>
</evidence>
<reference evidence="13" key="1">
    <citation type="submission" date="2020-06" db="EMBL/GenBank/DDBJ databases">
        <title>WGS assembly of Ceratodon purpureus strain R40.</title>
        <authorList>
            <person name="Carey S.B."/>
            <person name="Jenkins J."/>
            <person name="Shu S."/>
            <person name="Lovell J.T."/>
            <person name="Sreedasyam A."/>
            <person name="Maumus F."/>
            <person name="Tiley G.P."/>
            <person name="Fernandez-Pozo N."/>
            <person name="Barry K."/>
            <person name="Chen C."/>
            <person name="Wang M."/>
            <person name="Lipzen A."/>
            <person name="Daum C."/>
            <person name="Saski C.A."/>
            <person name="Payton A.C."/>
            <person name="Mcbreen J.C."/>
            <person name="Conrad R.E."/>
            <person name="Kollar L.M."/>
            <person name="Olsson S."/>
            <person name="Huttunen S."/>
            <person name="Landis J.B."/>
            <person name="Wickett N.J."/>
            <person name="Johnson M.G."/>
            <person name="Rensing S.A."/>
            <person name="Grimwood J."/>
            <person name="Schmutz J."/>
            <person name="Mcdaniel S.F."/>
        </authorList>
    </citation>
    <scope>NUCLEOTIDE SEQUENCE</scope>
    <source>
        <strain evidence="13">R40</strain>
    </source>
</reference>
<dbReference type="InterPro" id="IPR006045">
    <property type="entry name" value="Cupin_1"/>
</dbReference>
<dbReference type="Pfam" id="PF00190">
    <property type="entry name" value="Cupin_1"/>
    <property type="match status" value="1"/>
</dbReference>
<dbReference type="SUPFAM" id="SSF51182">
    <property type="entry name" value="RmlC-like cupins"/>
    <property type="match status" value="1"/>
</dbReference>
<feature type="chain" id="PRO_5036514607" description="Germin-like protein" evidence="10">
    <location>
        <begin position="30"/>
        <end position="233"/>
    </location>
</feature>
<dbReference type="PANTHER" id="PTHR31238">
    <property type="entry name" value="GERMIN-LIKE PROTEIN SUBFAMILY 3 MEMBER 3"/>
    <property type="match status" value="1"/>
</dbReference>
<feature type="domain" description="Cupin type-1" evidence="11">
    <location>
        <begin position="81"/>
        <end position="220"/>
    </location>
</feature>
<evidence type="ECO:0000256" key="4">
    <source>
        <dbReference type="ARBA" id="ARBA00022525"/>
    </source>
</evidence>
<keyword evidence="14" id="KW-1185">Reference proteome</keyword>
<feature type="binding site" evidence="8">
    <location>
        <position position="168"/>
    </location>
    <ligand>
        <name>Mn(2+)</name>
        <dbReference type="ChEBI" id="CHEBI:29035"/>
    </ligand>
</feature>
<dbReference type="GO" id="GO:0030145">
    <property type="term" value="F:manganese ion binding"/>
    <property type="evidence" value="ECO:0007669"/>
    <property type="project" value="UniProtKB-UniRule"/>
</dbReference>
<keyword evidence="4 10" id="KW-0964">Secreted</keyword>
<evidence type="ECO:0000256" key="3">
    <source>
        <dbReference type="ARBA" id="ARBA00022523"/>
    </source>
</evidence>
<dbReference type="Proteomes" id="UP000822688">
    <property type="component" value="Chromosome 12"/>
</dbReference>
<dbReference type="OrthoDB" id="1921208at2759"/>
<dbReference type="InterPro" id="IPR011051">
    <property type="entry name" value="RmlC_Cupin_sf"/>
</dbReference>
<evidence type="ECO:0000256" key="6">
    <source>
        <dbReference type="ARBA" id="ARBA00023211"/>
    </source>
</evidence>
<comment type="similarity">
    <text evidence="2 10">Belongs to the germin family.</text>
</comment>
<keyword evidence="3 10" id="KW-0052">Apoplast</keyword>
<feature type="binding site" evidence="7">
    <location>
        <position position="124"/>
    </location>
    <ligand>
        <name>oxalate</name>
        <dbReference type="ChEBI" id="CHEBI:30623"/>
    </ligand>
</feature>
<evidence type="ECO:0000256" key="9">
    <source>
        <dbReference type="PIRSR" id="PIRSR601929-3"/>
    </source>
</evidence>
<dbReference type="EMBL" id="CM026433">
    <property type="protein sequence ID" value="KAG0553871.1"/>
    <property type="molecule type" value="Genomic_DNA"/>
</dbReference>
<evidence type="ECO:0000259" key="11">
    <source>
        <dbReference type="SMART" id="SM00835"/>
    </source>
</evidence>
<name>A0A8T0G9C6_CERPU</name>
<feature type="binding site" evidence="8">
    <location>
        <position position="129"/>
    </location>
    <ligand>
        <name>Mn(2+)</name>
        <dbReference type="ChEBI" id="CHEBI:29035"/>
    </ligand>
</feature>
<dbReference type="Gene3D" id="2.60.120.10">
    <property type="entry name" value="Jelly Rolls"/>
    <property type="match status" value="1"/>
</dbReference>
<feature type="disulfide bond" evidence="9">
    <location>
        <begin position="39"/>
        <end position="55"/>
    </location>
</feature>
<feature type="binding site" evidence="8">
    <location>
        <position position="124"/>
    </location>
    <ligand>
        <name>Mn(2+)</name>
        <dbReference type="ChEBI" id="CHEBI:29035"/>
    </ligand>
</feature>
<keyword evidence="10" id="KW-0732">Signal</keyword>
<dbReference type="EMBL" id="CM026433">
    <property type="protein sequence ID" value="KAG0553872.1"/>
    <property type="molecule type" value="Genomic_DNA"/>
</dbReference>
<protein>
    <recommendedName>
        <fullName evidence="10">Germin-like protein</fullName>
    </recommendedName>
</protein>
<keyword evidence="5 7" id="KW-0479">Metal-binding</keyword>
<feature type="binding site" evidence="7">
    <location>
        <position position="129"/>
    </location>
    <ligand>
        <name>oxalate</name>
        <dbReference type="ChEBI" id="CHEBI:30623"/>
    </ligand>
</feature>
<feature type="binding site" evidence="8">
    <location>
        <position position="122"/>
    </location>
    <ligand>
        <name>Mn(2+)</name>
        <dbReference type="ChEBI" id="CHEBI:29035"/>
    </ligand>
</feature>
<evidence type="ECO:0000256" key="10">
    <source>
        <dbReference type="RuleBase" id="RU366015"/>
    </source>
</evidence>
<proteinExistence type="inferred from homology"/>
<evidence type="ECO:0000256" key="7">
    <source>
        <dbReference type="PIRSR" id="PIRSR601929-1"/>
    </source>
</evidence>
<dbReference type="InterPro" id="IPR014710">
    <property type="entry name" value="RmlC-like_jellyroll"/>
</dbReference>
<dbReference type="CDD" id="cd02241">
    <property type="entry name" value="cupin_OxOx"/>
    <property type="match status" value="1"/>
</dbReference>